<gene>
    <name evidence="1" type="ORF">OU5_0364</name>
</gene>
<reference evidence="1 2" key="1">
    <citation type="journal article" date="2012" name="J. Bacteriol.">
        <title>Genome sequence of cold-adapted Pseudomonas mandelii strain JR-1.</title>
        <authorList>
            <person name="Jang S.H."/>
            <person name="Kim J."/>
            <person name="Kim J."/>
            <person name="Hong S."/>
            <person name="Lee C."/>
        </authorList>
    </citation>
    <scope>NUCLEOTIDE SEQUENCE [LARGE SCALE GENOMIC DNA]</scope>
    <source>
        <strain evidence="1 2">JR-1</strain>
    </source>
</reference>
<dbReference type="AlphaFoldDB" id="A0A024E541"/>
<proteinExistence type="predicted"/>
<dbReference type="KEGG" id="pman:OU5_0364"/>
<organism evidence="1 2">
    <name type="scientific">Pseudomonas mandelii JR-1</name>
    <dbReference type="NCBI Taxonomy" id="1147786"/>
    <lineage>
        <taxon>Bacteria</taxon>
        <taxon>Pseudomonadati</taxon>
        <taxon>Pseudomonadota</taxon>
        <taxon>Gammaproteobacteria</taxon>
        <taxon>Pseudomonadales</taxon>
        <taxon>Pseudomonadaceae</taxon>
        <taxon>Pseudomonas</taxon>
    </lineage>
</organism>
<evidence type="ECO:0000313" key="1">
    <source>
        <dbReference type="EMBL" id="AHZ67443.1"/>
    </source>
</evidence>
<protein>
    <submittedName>
        <fullName evidence="1">Uncharacterized protein</fullName>
    </submittedName>
</protein>
<accession>A0A024E541</accession>
<evidence type="ECO:0000313" key="2">
    <source>
        <dbReference type="Proteomes" id="UP000026913"/>
    </source>
</evidence>
<name>A0A024E541_9PSED</name>
<dbReference type="Proteomes" id="UP000026913">
    <property type="component" value="Chromosome"/>
</dbReference>
<dbReference type="EMBL" id="CP005960">
    <property type="protein sequence ID" value="AHZ67443.1"/>
    <property type="molecule type" value="Genomic_DNA"/>
</dbReference>
<sequence length="101" mass="11953">MPVMVHYSTPDQIKACRAFALECNRQMFEDAQALSRSAFEMLEDGDMDLERFEHYRAMRRKADLKFQEAIEHLRLLNADFPPIPMSVNNAHRLRQQLEDRV</sequence>
<dbReference type="HOGENOM" id="CLU_180783_0_0_6"/>